<dbReference type="Gene3D" id="3.40.30.10">
    <property type="entry name" value="Glutaredoxin"/>
    <property type="match status" value="1"/>
</dbReference>
<evidence type="ECO:0000256" key="3">
    <source>
        <dbReference type="ARBA" id="ARBA00023002"/>
    </source>
</evidence>
<dbReference type="InterPro" id="IPR050097">
    <property type="entry name" value="Ferredoxin-NADP_redctase_2"/>
</dbReference>
<proteinExistence type="predicted"/>
<dbReference type="PANTHER" id="PTHR48105">
    <property type="entry name" value="THIOREDOXIN REDUCTASE 1-RELATED-RELATED"/>
    <property type="match status" value="1"/>
</dbReference>
<dbReference type="SUPFAM" id="SSF51905">
    <property type="entry name" value="FAD/NAD(P)-binding domain"/>
    <property type="match status" value="1"/>
</dbReference>
<dbReference type="InterPro" id="IPR036249">
    <property type="entry name" value="Thioredoxin-like_sf"/>
</dbReference>
<evidence type="ECO:0000256" key="1">
    <source>
        <dbReference type="ARBA" id="ARBA00022630"/>
    </source>
</evidence>
<dbReference type="PRINTS" id="PR00368">
    <property type="entry name" value="FADPNR"/>
</dbReference>
<dbReference type="Gene3D" id="3.50.50.60">
    <property type="entry name" value="FAD/NAD(P)-binding domain"/>
    <property type="match status" value="2"/>
</dbReference>
<evidence type="ECO:0000259" key="8">
    <source>
        <dbReference type="Pfam" id="PF07992"/>
    </source>
</evidence>
<comment type="caution">
    <text evidence="9">The sequence shown here is derived from an EMBL/GenBank/DDBJ whole genome shotgun (WGS) entry which is preliminary data.</text>
</comment>
<keyword evidence="5" id="KW-0676">Redox-active center</keyword>
<keyword evidence="4" id="KW-1015">Disulfide bond</keyword>
<dbReference type="PROSITE" id="PS00573">
    <property type="entry name" value="PYRIDINE_REDOX_2"/>
    <property type="match status" value="1"/>
</dbReference>
<evidence type="ECO:0000313" key="9">
    <source>
        <dbReference type="EMBL" id="KUG19100.1"/>
    </source>
</evidence>
<dbReference type="InterPro" id="IPR023753">
    <property type="entry name" value="FAD/NAD-binding_dom"/>
</dbReference>
<evidence type="ECO:0000256" key="5">
    <source>
        <dbReference type="ARBA" id="ARBA00023284"/>
    </source>
</evidence>
<sequence length="406" mass="43685">MKVYSTKNCPYCRMTKSFLERLGVGVQYIDVGEDRLAAMEMVKLSGQRGVPVTVFGDEVIVGFNPKRFRELFGSPAEDGVFDTVIIGAGPAGLTAAVYCARKQLKTIIISENIGGQATWSWQVENYMGFRMISGEDLIRKFEDQVHEADVRLELDSVQRVAKDGEISLVSTVSGNTYRSRTVIVASGKLPRTLGIEGEDRLVGRGISVCPTCDAPLYRDRDVVVVGGGNSALQTAIEMSRIARSVTLVARSTIKADEVYKIAFGRLGIPTYLNHQVVALQGDEFLEGIVIRERTTGKETAIATDGLFLEIGLIPNVGFLGDLLSRNERNEIIIDENARTSVDGIFAAGDVTCIKGKQIIIAAGEGAKAALGAHEYLLKRQPVPAGGAREVPPPAAADAQTPPGGVQ</sequence>
<dbReference type="PROSITE" id="PS51354">
    <property type="entry name" value="GLUTAREDOXIN_2"/>
    <property type="match status" value="1"/>
</dbReference>
<keyword evidence="1" id="KW-0285">Flavoprotein</keyword>
<feature type="compositionally biased region" description="Low complexity" evidence="6">
    <location>
        <begin position="395"/>
        <end position="406"/>
    </location>
</feature>
<dbReference type="GO" id="GO:0004791">
    <property type="term" value="F:thioredoxin-disulfide reductase (NADPH) activity"/>
    <property type="evidence" value="ECO:0007669"/>
    <property type="project" value="UniProtKB-EC"/>
</dbReference>
<dbReference type="CDD" id="cd02976">
    <property type="entry name" value="NrdH"/>
    <property type="match status" value="1"/>
</dbReference>
<dbReference type="SUPFAM" id="SSF52833">
    <property type="entry name" value="Thioredoxin-like"/>
    <property type="match status" value="1"/>
</dbReference>
<feature type="domain" description="Glutaredoxin" evidence="7">
    <location>
        <begin position="2"/>
        <end position="60"/>
    </location>
</feature>
<evidence type="ECO:0000256" key="2">
    <source>
        <dbReference type="ARBA" id="ARBA00022827"/>
    </source>
</evidence>
<organism evidence="9">
    <name type="scientific">hydrocarbon metagenome</name>
    <dbReference type="NCBI Taxonomy" id="938273"/>
    <lineage>
        <taxon>unclassified sequences</taxon>
        <taxon>metagenomes</taxon>
        <taxon>ecological metagenomes</taxon>
    </lineage>
</organism>
<dbReference type="AlphaFoldDB" id="A0A0W8FE05"/>
<reference evidence="9" key="1">
    <citation type="journal article" date="2015" name="Proc. Natl. Acad. Sci. U.S.A.">
        <title>Networks of energetic and metabolic interactions define dynamics in microbial communities.</title>
        <authorList>
            <person name="Embree M."/>
            <person name="Liu J.K."/>
            <person name="Al-Bassam M.M."/>
            <person name="Zengler K."/>
        </authorList>
    </citation>
    <scope>NUCLEOTIDE SEQUENCE</scope>
</reference>
<dbReference type="EMBL" id="LNQE01001327">
    <property type="protein sequence ID" value="KUG19100.1"/>
    <property type="molecule type" value="Genomic_DNA"/>
</dbReference>
<evidence type="ECO:0000256" key="4">
    <source>
        <dbReference type="ARBA" id="ARBA00023157"/>
    </source>
</evidence>
<feature type="region of interest" description="Disordered" evidence="6">
    <location>
        <begin position="383"/>
        <end position="406"/>
    </location>
</feature>
<dbReference type="Pfam" id="PF00462">
    <property type="entry name" value="Glutaredoxin"/>
    <property type="match status" value="1"/>
</dbReference>
<keyword evidence="2" id="KW-0274">FAD</keyword>
<dbReference type="InterPro" id="IPR002109">
    <property type="entry name" value="Glutaredoxin"/>
</dbReference>
<gene>
    <name evidence="9" type="ORF">ASZ90_011182</name>
</gene>
<dbReference type="PRINTS" id="PR00469">
    <property type="entry name" value="PNDRDTASEII"/>
</dbReference>
<keyword evidence="3 9" id="KW-0560">Oxidoreductase</keyword>
<accession>A0A0W8FE05</accession>
<dbReference type="Pfam" id="PF07992">
    <property type="entry name" value="Pyr_redox_2"/>
    <property type="match status" value="1"/>
</dbReference>
<dbReference type="EC" id="1.8.1.9" evidence="9"/>
<dbReference type="PROSITE" id="PS00195">
    <property type="entry name" value="GLUTAREDOXIN_1"/>
    <property type="match status" value="1"/>
</dbReference>
<dbReference type="InterPro" id="IPR036188">
    <property type="entry name" value="FAD/NAD-bd_sf"/>
</dbReference>
<name>A0A0W8FE05_9ZZZZ</name>
<evidence type="ECO:0000256" key="6">
    <source>
        <dbReference type="SAM" id="MobiDB-lite"/>
    </source>
</evidence>
<protein>
    <submittedName>
        <fullName evidence="9">Thioredoxin reductase</fullName>
        <ecNumber evidence="9">1.8.1.9</ecNumber>
    </submittedName>
</protein>
<evidence type="ECO:0000259" key="7">
    <source>
        <dbReference type="Pfam" id="PF00462"/>
    </source>
</evidence>
<feature type="domain" description="FAD/NAD(P)-binding" evidence="8">
    <location>
        <begin position="81"/>
        <end position="361"/>
    </location>
</feature>
<dbReference type="InterPro" id="IPR011767">
    <property type="entry name" value="GLR_AS"/>
</dbReference>
<dbReference type="InterPro" id="IPR008255">
    <property type="entry name" value="Pyr_nucl-diS_OxRdtase_2_AS"/>
</dbReference>